<evidence type="ECO:0000259" key="4">
    <source>
        <dbReference type="Pfam" id="PF13649"/>
    </source>
</evidence>
<evidence type="ECO:0000256" key="3">
    <source>
        <dbReference type="ARBA" id="ARBA00022691"/>
    </source>
</evidence>
<dbReference type="Gene3D" id="3.40.50.150">
    <property type="entry name" value="Vaccinia Virus protein VP39"/>
    <property type="match status" value="1"/>
</dbReference>
<protein>
    <submittedName>
        <fullName evidence="5">Class I SAM-dependent methyltransferase</fullName>
    </submittedName>
</protein>
<name>A0A9Q4GMP4_9CORY</name>
<sequence>MPTWKEVIAANPDHSEQYAARWRTFAAQGRDLDGEARLVDALARNRGSRILDAGCGTGRVGGVLAARGHEVTGVDLDPVLIGHAERDFPGSRWEVGDLTAGEVPDGEYDLIVSAGNVMTFLPADGRVAALRALTGVLAADGRMVIGFGAGRGYEFDEFIVDAAEAGLEPQHRWGTWEIDPLTADSDFMVAVLVHRSS</sequence>
<proteinExistence type="predicted"/>
<dbReference type="PANTHER" id="PTHR43464:SF19">
    <property type="entry name" value="UBIQUINONE BIOSYNTHESIS O-METHYLTRANSFERASE, MITOCHONDRIAL"/>
    <property type="match status" value="1"/>
</dbReference>
<organism evidence="5 6">
    <name type="scientific">Corynebacterium antarcticum</name>
    <dbReference type="NCBI Taxonomy" id="2800405"/>
    <lineage>
        <taxon>Bacteria</taxon>
        <taxon>Bacillati</taxon>
        <taxon>Actinomycetota</taxon>
        <taxon>Actinomycetes</taxon>
        <taxon>Mycobacteriales</taxon>
        <taxon>Corynebacteriaceae</taxon>
        <taxon>Corynebacterium</taxon>
    </lineage>
</organism>
<keyword evidence="1 5" id="KW-0489">Methyltransferase</keyword>
<dbReference type="CDD" id="cd02440">
    <property type="entry name" value="AdoMet_MTases"/>
    <property type="match status" value="1"/>
</dbReference>
<feature type="domain" description="Methyltransferase" evidence="4">
    <location>
        <begin position="50"/>
        <end position="141"/>
    </location>
</feature>
<dbReference type="AlphaFoldDB" id="A0A9Q4GMP4"/>
<keyword evidence="3" id="KW-0949">S-adenosyl-L-methionine</keyword>
<comment type="caution">
    <text evidence="5">The sequence shown here is derived from an EMBL/GenBank/DDBJ whole genome shotgun (WGS) entry which is preliminary data.</text>
</comment>
<dbReference type="Proteomes" id="UP001070238">
    <property type="component" value="Unassembled WGS sequence"/>
</dbReference>
<reference evidence="5" key="1">
    <citation type="submission" date="2022-11" db="EMBL/GenBank/DDBJ databases">
        <title>Corynebacterium sp. isolated from Penguins.</title>
        <authorList>
            <person name="Sedlar K."/>
            <person name="Svec P."/>
        </authorList>
    </citation>
    <scope>NUCLEOTIDE SEQUENCE</scope>
    <source>
        <strain evidence="5">P5875</strain>
    </source>
</reference>
<dbReference type="Pfam" id="PF13649">
    <property type="entry name" value="Methyltransf_25"/>
    <property type="match status" value="1"/>
</dbReference>
<gene>
    <name evidence="5" type="ORF">OS123_00240</name>
</gene>
<dbReference type="SUPFAM" id="SSF53335">
    <property type="entry name" value="S-adenosyl-L-methionine-dependent methyltransferases"/>
    <property type="match status" value="1"/>
</dbReference>
<evidence type="ECO:0000256" key="1">
    <source>
        <dbReference type="ARBA" id="ARBA00022603"/>
    </source>
</evidence>
<evidence type="ECO:0000256" key="2">
    <source>
        <dbReference type="ARBA" id="ARBA00022679"/>
    </source>
</evidence>
<keyword evidence="2" id="KW-0808">Transferase</keyword>
<dbReference type="EMBL" id="JAPMKX010000001">
    <property type="protein sequence ID" value="MCX7536979.1"/>
    <property type="molecule type" value="Genomic_DNA"/>
</dbReference>
<evidence type="ECO:0000313" key="6">
    <source>
        <dbReference type="Proteomes" id="UP001070238"/>
    </source>
</evidence>
<dbReference type="GO" id="GO:0008168">
    <property type="term" value="F:methyltransferase activity"/>
    <property type="evidence" value="ECO:0007669"/>
    <property type="project" value="UniProtKB-KW"/>
</dbReference>
<dbReference type="RefSeq" id="WP_267168861.1">
    <property type="nucleotide sequence ID" value="NZ_JAPMKX010000001.1"/>
</dbReference>
<accession>A0A9Q4GMP4</accession>
<dbReference type="InterPro" id="IPR041698">
    <property type="entry name" value="Methyltransf_25"/>
</dbReference>
<dbReference type="PANTHER" id="PTHR43464">
    <property type="entry name" value="METHYLTRANSFERASE"/>
    <property type="match status" value="1"/>
</dbReference>
<evidence type="ECO:0000313" key="5">
    <source>
        <dbReference type="EMBL" id="MCX7536979.1"/>
    </source>
</evidence>
<dbReference type="GO" id="GO:0032259">
    <property type="term" value="P:methylation"/>
    <property type="evidence" value="ECO:0007669"/>
    <property type="project" value="UniProtKB-KW"/>
</dbReference>
<dbReference type="InterPro" id="IPR029063">
    <property type="entry name" value="SAM-dependent_MTases_sf"/>
</dbReference>